<dbReference type="RefSeq" id="WP_084194788.1">
    <property type="nucleotide sequence ID" value="NZ_FTOA01000004.1"/>
</dbReference>
<dbReference type="Gene3D" id="2.40.50.140">
    <property type="entry name" value="Nucleic acid-binding proteins"/>
    <property type="match status" value="1"/>
</dbReference>
<gene>
    <name evidence="5" type="ORF">SAMN05421779_104110</name>
</gene>
<dbReference type="AlphaFoldDB" id="A0A1N7MGN6"/>
<dbReference type="GO" id="GO:0006310">
    <property type="term" value="P:DNA recombination"/>
    <property type="evidence" value="ECO:0007669"/>
    <property type="project" value="UniProtKB-KW"/>
</dbReference>
<protein>
    <recommendedName>
        <fullName evidence="3 4">Single-stranded DNA-binding protein</fullName>
        <shortName evidence="3">SSB</shortName>
    </recommendedName>
</protein>
<dbReference type="GO" id="GO:0003697">
    <property type="term" value="F:single-stranded DNA binding"/>
    <property type="evidence" value="ECO:0007669"/>
    <property type="project" value="UniProtKB-UniRule"/>
</dbReference>
<dbReference type="GO" id="GO:0006260">
    <property type="term" value="P:DNA replication"/>
    <property type="evidence" value="ECO:0007669"/>
    <property type="project" value="InterPro"/>
</dbReference>
<keyword evidence="2" id="KW-0233">DNA recombination</keyword>
<evidence type="ECO:0000313" key="6">
    <source>
        <dbReference type="Proteomes" id="UP000185678"/>
    </source>
</evidence>
<dbReference type="PIRSF" id="PIRSF002070">
    <property type="entry name" value="SSB"/>
    <property type="match status" value="1"/>
</dbReference>
<dbReference type="Pfam" id="PF00436">
    <property type="entry name" value="SSB"/>
    <property type="match status" value="1"/>
</dbReference>
<dbReference type="GO" id="GO:0009295">
    <property type="term" value="C:nucleoid"/>
    <property type="evidence" value="ECO:0007669"/>
    <property type="project" value="TreeGrafter"/>
</dbReference>
<sequence>MSGCLNRVTLIGYLGGDPEQRTTQAGEAVVSFTLATTDSWKDRNSGEKRDRTEWHRVVVFNSGLVKVAGQYLKKGSKAFVEGELRTRRWTDQNGTERFATEVILSQLLLLDRAGSPDGGMTNGVQ</sequence>
<evidence type="ECO:0000256" key="4">
    <source>
        <dbReference type="PIRNR" id="PIRNR002070"/>
    </source>
</evidence>
<dbReference type="CDD" id="cd04496">
    <property type="entry name" value="SSB_OBF"/>
    <property type="match status" value="1"/>
</dbReference>
<dbReference type="InterPro" id="IPR011344">
    <property type="entry name" value="ssDNA-bd"/>
</dbReference>
<keyword evidence="1 3" id="KW-0238">DNA-binding</keyword>
<evidence type="ECO:0000256" key="2">
    <source>
        <dbReference type="ARBA" id="ARBA00023172"/>
    </source>
</evidence>
<name>A0A1N7MGN6_9PROT</name>
<dbReference type="InterPro" id="IPR000424">
    <property type="entry name" value="Primosome_PriB/ssb"/>
</dbReference>
<evidence type="ECO:0000256" key="1">
    <source>
        <dbReference type="ARBA" id="ARBA00023125"/>
    </source>
</evidence>
<dbReference type="EMBL" id="FTOA01000004">
    <property type="protein sequence ID" value="SIS85233.1"/>
    <property type="molecule type" value="Genomic_DNA"/>
</dbReference>
<dbReference type="PANTHER" id="PTHR10302">
    <property type="entry name" value="SINGLE-STRANDED DNA-BINDING PROTEIN"/>
    <property type="match status" value="1"/>
</dbReference>
<dbReference type="HAMAP" id="MF_00984">
    <property type="entry name" value="SSB"/>
    <property type="match status" value="1"/>
</dbReference>
<evidence type="ECO:0000313" key="5">
    <source>
        <dbReference type="EMBL" id="SIS85233.1"/>
    </source>
</evidence>
<dbReference type="NCBIfam" id="TIGR00621">
    <property type="entry name" value="ssb"/>
    <property type="match status" value="1"/>
</dbReference>
<organism evidence="5 6">
    <name type="scientific">Insolitispirillum peregrinum</name>
    <dbReference type="NCBI Taxonomy" id="80876"/>
    <lineage>
        <taxon>Bacteria</taxon>
        <taxon>Pseudomonadati</taxon>
        <taxon>Pseudomonadota</taxon>
        <taxon>Alphaproteobacteria</taxon>
        <taxon>Rhodospirillales</taxon>
        <taxon>Novispirillaceae</taxon>
        <taxon>Insolitispirillum</taxon>
    </lineage>
</organism>
<comment type="subunit">
    <text evidence="3">Homotetramer.</text>
</comment>
<proteinExistence type="inferred from homology"/>
<accession>A0A1N7MGN6</accession>
<keyword evidence="6" id="KW-1185">Reference proteome</keyword>
<dbReference type="PANTHER" id="PTHR10302:SF27">
    <property type="entry name" value="SINGLE-STRANDED DNA-BINDING PROTEIN"/>
    <property type="match status" value="1"/>
</dbReference>
<dbReference type="InterPro" id="IPR012340">
    <property type="entry name" value="NA-bd_OB-fold"/>
</dbReference>
<reference evidence="5 6" key="1">
    <citation type="submission" date="2017-01" db="EMBL/GenBank/DDBJ databases">
        <authorList>
            <person name="Mah S.A."/>
            <person name="Swanson W.J."/>
            <person name="Moy G.W."/>
            <person name="Vacquier V.D."/>
        </authorList>
    </citation>
    <scope>NUCLEOTIDE SEQUENCE [LARGE SCALE GENOMIC DNA]</scope>
    <source>
        <strain evidence="5 6">DSM 11589</strain>
    </source>
</reference>
<dbReference type="PROSITE" id="PS50935">
    <property type="entry name" value="SSB"/>
    <property type="match status" value="1"/>
</dbReference>
<evidence type="ECO:0000256" key="3">
    <source>
        <dbReference type="HAMAP-Rule" id="MF_00984"/>
    </source>
</evidence>
<feature type="DNA-binding region" evidence="3">
    <location>
        <begin position="54"/>
        <end position="60"/>
    </location>
</feature>
<comment type="caution">
    <text evidence="3">Lacks conserved residue(s) required for the propagation of feature annotation.</text>
</comment>
<dbReference type="SUPFAM" id="SSF50249">
    <property type="entry name" value="Nucleic acid-binding proteins"/>
    <property type="match status" value="1"/>
</dbReference>
<dbReference type="OrthoDB" id="9809878at2"/>
<dbReference type="STRING" id="80876.SAMN05421779_104110"/>
<dbReference type="Proteomes" id="UP000185678">
    <property type="component" value="Unassembled WGS sequence"/>
</dbReference>